<dbReference type="EMBL" id="CAJNOE010000095">
    <property type="protein sequence ID" value="CAF0902017.1"/>
    <property type="molecule type" value="Genomic_DNA"/>
</dbReference>
<feature type="region of interest" description="Disordered" evidence="1">
    <location>
        <begin position="143"/>
        <end position="166"/>
    </location>
</feature>
<dbReference type="Gene3D" id="3.40.630.30">
    <property type="match status" value="1"/>
</dbReference>
<feature type="compositionally biased region" description="Acidic residues" evidence="1">
    <location>
        <begin position="150"/>
        <end position="166"/>
    </location>
</feature>
<dbReference type="EMBL" id="CAJOBB010000898">
    <property type="protein sequence ID" value="CAF3772664.1"/>
    <property type="molecule type" value="Genomic_DNA"/>
</dbReference>
<dbReference type="CDD" id="cd04301">
    <property type="entry name" value="NAT_SF"/>
    <property type="match status" value="1"/>
</dbReference>
<dbReference type="AlphaFoldDB" id="A0A813ZND6"/>
<feature type="domain" description="N-acetyltransferase" evidence="2">
    <location>
        <begin position="126"/>
        <end position="292"/>
    </location>
</feature>
<dbReference type="PROSITE" id="PS51186">
    <property type="entry name" value="GNAT"/>
    <property type="match status" value="1"/>
</dbReference>
<protein>
    <recommendedName>
        <fullName evidence="2">N-acetyltransferase domain-containing protein</fullName>
    </recommendedName>
</protein>
<dbReference type="GO" id="GO:0016747">
    <property type="term" value="F:acyltransferase activity, transferring groups other than amino-acyl groups"/>
    <property type="evidence" value="ECO:0007669"/>
    <property type="project" value="InterPro"/>
</dbReference>
<accession>A0A813ZND6</accession>
<organism evidence="3 5">
    <name type="scientific">Adineta steineri</name>
    <dbReference type="NCBI Taxonomy" id="433720"/>
    <lineage>
        <taxon>Eukaryota</taxon>
        <taxon>Metazoa</taxon>
        <taxon>Spiralia</taxon>
        <taxon>Gnathifera</taxon>
        <taxon>Rotifera</taxon>
        <taxon>Eurotatoria</taxon>
        <taxon>Bdelloidea</taxon>
        <taxon>Adinetida</taxon>
        <taxon>Adinetidae</taxon>
        <taxon>Adineta</taxon>
    </lineage>
</organism>
<dbReference type="SUPFAM" id="SSF55729">
    <property type="entry name" value="Acyl-CoA N-acyltransferases (Nat)"/>
    <property type="match status" value="1"/>
</dbReference>
<evidence type="ECO:0000256" key="1">
    <source>
        <dbReference type="SAM" id="MobiDB-lite"/>
    </source>
</evidence>
<comment type="caution">
    <text evidence="3">The sequence shown here is derived from an EMBL/GenBank/DDBJ whole genome shotgun (WGS) entry which is preliminary data.</text>
</comment>
<dbReference type="Gene3D" id="3.90.228.10">
    <property type="match status" value="1"/>
</dbReference>
<evidence type="ECO:0000313" key="4">
    <source>
        <dbReference type="EMBL" id="CAF3772664.1"/>
    </source>
</evidence>
<dbReference type="InterPro" id="IPR016181">
    <property type="entry name" value="Acyl_CoA_acyltransferase"/>
</dbReference>
<evidence type="ECO:0000313" key="3">
    <source>
        <dbReference type="EMBL" id="CAF0902017.1"/>
    </source>
</evidence>
<dbReference type="InterPro" id="IPR000182">
    <property type="entry name" value="GNAT_dom"/>
</dbReference>
<evidence type="ECO:0000313" key="5">
    <source>
        <dbReference type="Proteomes" id="UP000663860"/>
    </source>
</evidence>
<proteinExistence type="predicted"/>
<dbReference type="Proteomes" id="UP000663868">
    <property type="component" value="Unassembled WGS sequence"/>
</dbReference>
<reference evidence="3" key="1">
    <citation type="submission" date="2021-02" db="EMBL/GenBank/DDBJ databases">
        <authorList>
            <person name="Nowell W R."/>
        </authorList>
    </citation>
    <scope>NUCLEOTIDE SEQUENCE</scope>
</reference>
<dbReference type="SUPFAM" id="SSF56399">
    <property type="entry name" value="ADP-ribosylation"/>
    <property type="match status" value="1"/>
</dbReference>
<dbReference type="Proteomes" id="UP000663860">
    <property type="component" value="Unassembled WGS sequence"/>
</dbReference>
<gene>
    <name evidence="3" type="ORF">IZO911_LOCUS12304</name>
    <name evidence="4" type="ORF">KXQ929_LOCUS15459</name>
</gene>
<name>A0A813ZND6_9BILA</name>
<sequence length="583" mass="66943">MFSTKKDFALLARQISLPTRETTKENSAPFLVDIYQVRLWKLIHSPEQTDLDDIAQEFQCNSQELLHTLVALYDKCLSEIGGETIYSTICERKVVSILIVYNNPEVVIKQGAVSNLVTDEKDCLDTLLENIEEPDSVFHDVFSDASSSESSEEEDEDGDEDEDDERDYSIGVGKFLKKVKADKLNLHKRLIGSLSFQKITMFPTPAHEEHVLDLLLLACRKKYRGRGIGRYLMKLLMNRDYIGDYDAIITASDQGAINFYRKFGFTEDAILLSKYKDIGDCWTNTTKMCYLPPYNVINEDPIRCLTMMDDQFQKWQKSMFHSYQNQAALFQRLKHEMIGLYAKINAQDQTIVSLNRERFLLAKENAALKVKLSQSASYQDDETRENEQLETLQMIREMEKISILNEKLLVAQMSLLMDDDCTTQMAIEYCRNRLKDAKNYEIKAEKITLDGATIALYQSSLPLLHNGNQKNETLLFYSGHSDHIDIIANAGFTNEDFLYGSVGKGLYFHTNIKNIQKEKYILCKVALGRIELISKPKTKSTITLKRNTEYDSVKILDMDINVDDEIVVFDSHLALPLFIITFE</sequence>
<evidence type="ECO:0000259" key="2">
    <source>
        <dbReference type="PROSITE" id="PS51186"/>
    </source>
</evidence>
<dbReference type="Pfam" id="PF13508">
    <property type="entry name" value="Acetyltransf_7"/>
    <property type="match status" value="1"/>
</dbReference>